<dbReference type="InterPro" id="IPR058245">
    <property type="entry name" value="NreC/VraR/RcsB-like_REC"/>
</dbReference>
<dbReference type="Gene3D" id="3.40.50.2300">
    <property type="match status" value="1"/>
</dbReference>
<dbReference type="Proteomes" id="UP000290848">
    <property type="component" value="Unassembled WGS sequence"/>
</dbReference>
<dbReference type="SUPFAM" id="SSF52172">
    <property type="entry name" value="CheY-like"/>
    <property type="match status" value="1"/>
</dbReference>
<reference evidence="6 7" key="1">
    <citation type="submission" date="2018-12" db="EMBL/GenBank/DDBJ databases">
        <title>The Draft Genome Sequence of the Soil Bacterium Pedobacter tournemirensis R1.</title>
        <authorList>
            <person name="He J."/>
        </authorList>
    </citation>
    <scope>NUCLEOTIDE SEQUENCE [LARGE SCALE GENOMIC DNA]</scope>
    <source>
        <strain evidence="6 7">R1</strain>
    </source>
</reference>
<dbReference type="Pfam" id="PF00072">
    <property type="entry name" value="Response_reg"/>
    <property type="match status" value="1"/>
</dbReference>
<proteinExistence type="predicted"/>
<dbReference type="PANTHER" id="PTHR43214">
    <property type="entry name" value="TWO-COMPONENT RESPONSE REGULATOR"/>
    <property type="match status" value="1"/>
</dbReference>
<evidence type="ECO:0000313" key="7">
    <source>
        <dbReference type="Proteomes" id="UP000290848"/>
    </source>
</evidence>
<dbReference type="PANTHER" id="PTHR43214:SF43">
    <property type="entry name" value="TWO-COMPONENT RESPONSE REGULATOR"/>
    <property type="match status" value="1"/>
</dbReference>
<dbReference type="AlphaFoldDB" id="A0A4Q0MFM6"/>
<feature type="domain" description="Response regulatory" evidence="5">
    <location>
        <begin position="5"/>
        <end position="122"/>
    </location>
</feature>
<dbReference type="InterPro" id="IPR011006">
    <property type="entry name" value="CheY-like_superfamily"/>
</dbReference>
<evidence type="ECO:0000256" key="2">
    <source>
        <dbReference type="ARBA" id="ARBA00023125"/>
    </source>
</evidence>
<dbReference type="SMART" id="SM00448">
    <property type="entry name" value="REC"/>
    <property type="match status" value="1"/>
</dbReference>
<keyword evidence="1 3" id="KW-0597">Phosphoprotein</keyword>
<dbReference type="SUPFAM" id="SSF46894">
    <property type="entry name" value="C-terminal effector domain of the bipartite response regulators"/>
    <property type="match status" value="1"/>
</dbReference>
<evidence type="ECO:0000256" key="3">
    <source>
        <dbReference type="PROSITE-ProRule" id="PRU00169"/>
    </source>
</evidence>
<dbReference type="CDD" id="cd06170">
    <property type="entry name" value="LuxR_C_like"/>
    <property type="match status" value="1"/>
</dbReference>
<dbReference type="Pfam" id="PF00196">
    <property type="entry name" value="GerE"/>
    <property type="match status" value="1"/>
</dbReference>
<dbReference type="InterPro" id="IPR001789">
    <property type="entry name" value="Sig_transdc_resp-reg_receiver"/>
</dbReference>
<gene>
    <name evidence="6" type="ORF">EKH83_00795</name>
</gene>
<organism evidence="6 7">
    <name type="scientific">Arcticibacter tournemirensis</name>
    <dbReference type="NCBI Taxonomy" id="699437"/>
    <lineage>
        <taxon>Bacteria</taxon>
        <taxon>Pseudomonadati</taxon>
        <taxon>Bacteroidota</taxon>
        <taxon>Sphingobacteriia</taxon>
        <taxon>Sphingobacteriales</taxon>
        <taxon>Sphingobacteriaceae</taxon>
        <taxon>Arcticibacter</taxon>
    </lineage>
</organism>
<evidence type="ECO:0000259" key="5">
    <source>
        <dbReference type="PROSITE" id="PS50110"/>
    </source>
</evidence>
<dbReference type="EMBL" id="RXOC01000001">
    <property type="protein sequence ID" value="RXF72297.1"/>
    <property type="molecule type" value="Genomic_DNA"/>
</dbReference>
<evidence type="ECO:0000256" key="1">
    <source>
        <dbReference type="ARBA" id="ARBA00022553"/>
    </source>
</evidence>
<dbReference type="PROSITE" id="PS50043">
    <property type="entry name" value="HTH_LUXR_2"/>
    <property type="match status" value="1"/>
</dbReference>
<sequence length="211" mass="23959">MKKTSITLVDDHRLFRSGLVSLIRSFENYEVLFEAGSGLEFCNKISKKLQPDIVLLDLNMPGMDGFQTSVWIKQNYPETRVIVLSMFEDAEKVLAMVRTGIKGYLLKDADPSEFKTALDCVSNDNVYFPPFVTRYLAASFSNPDSGISLNKREIEFLKLAGSELTYKEIASKMCVSLRTVDGYRDQLFMKLNVKNRVGLVLYAIKNKILEI</sequence>
<evidence type="ECO:0000259" key="4">
    <source>
        <dbReference type="PROSITE" id="PS50043"/>
    </source>
</evidence>
<dbReference type="GO" id="GO:0006355">
    <property type="term" value="P:regulation of DNA-templated transcription"/>
    <property type="evidence" value="ECO:0007669"/>
    <property type="project" value="InterPro"/>
</dbReference>
<dbReference type="InterPro" id="IPR039420">
    <property type="entry name" value="WalR-like"/>
</dbReference>
<dbReference type="InterPro" id="IPR016032">
    <property type="entry name" value="Sig_transdc_resp-reg_C-effctor"/>
</dbReference>
<evidence type="ECO:0000313" key="6">
    <source>
        <dbReference type="EMBL" id="RXF72297.1"/>
    </source>
</evidence>
<protein>
    <submittedName>
        <fullName evidence="6">Response regulator transcription factor</fullName>
    </submittedName>
</protein>
<dbReference type="GO" id="GO:0000160">
    <property type="term" value="P:phosphorelay signal transduction system"/>
    <property type="evidence" value="ECO:0007669"/>
    <property type="project" value="InterPro"/>
</dbReference>
<feature type="domain" description="HTH luxR-type" evidence="4">
    <location>
        <begin position="142"/>
        <end position="207"/>
    </location>
</feature>
<dbReference type="SMART" id="SM00421">
    <property type="entry name" value="HTH_LUXR"/>
    <property type="match status" value="1"/>
</dbReference>
<dbReference type="GO" id="GO:0003677">
    <property type="term" value="F:DNA binding"/>
    <property type="evidence" value="ECO:0007669"/>
    <property type="project" value="UniProtKB-KW"/>
</dbReference>
<feature type="modified residue" description="4-aspartylphosphate" evidence="3">
    <location>
        <position position="57"/>
    </location>
</feature>
<dbReference type="InterPro" id="IPR000792">
    <property type="entry name" value="Tscrpt_reg_LuxR_C"/>
</dbReference>
<dbReference type="RefSeq" id="WP_128767482.1">
    <property type="nucleotide sequence ID" value="NZ_RXOC01000001.1"/>
</dbReference>
<dbReference type="PROSITE" id="PS50110">
    <property type="entry name" value="RESPONSE_REGULATORY"/>
    <property type="match status" value="1"/>
</dbReference>
<dbReference type="CDD" id="cd17535">
    <property type="entry name" value="REC_NarL-like"/>
    <property type="match status" value="1"/>
</dbReference>
<keyword evidence="2" id="KW-0238">DNA-binding</keyword>
<name>A0A4Q0MFM6_9SPHI</name>
<comment type="caution">
    <text evidence="6">The sequence shown here is derived from an EMBL/GenBank/DDBJ whole genome shotgun (WGS) entry which is preliminary data.</text>
</comment>
<accession>A0A4Q0MFM6</accession>